<feature type="region of interest" description="Disordered" evidence="1">
    <location>
        <begin position="80"/>
        <end position="118"/>
    </location>
</feature>
<evidence type="ECO:0000313" key="2">
    <source>
        <dbReference type="Ensembl" id="ENSVKKP00000003368.1"/>
    </source>
</evidence>
<evidence type="ECO:0000313" key="3">
    <source>
        <dbReference type="Proteomes" id="UP000694545"/>
    </source>
</evidence>
<sequence length="162" mass="16627">VGEAQVHDLVAVLRQSLRLDAGDGVEQPLELPVPGGGSWGGRGVLVEELSPEDLVLGHCVPLPAGQPRREDVRVVQVQEDLDEDAVGEPRRGHRCPPSPPSLPFLPHRLPARPAAAPPSLPLARLASAVPPALPRADQLLPAPGGGGAARPGPSPPAPAEGA</sequence>
<organism evidence="2 3">
    <name type="scientific">Varanus komodoensis</name>
    <name type="common">Komodo dragon</name>
    <dbReference type="NCBI Taxonomy" id="61221"/>
    <lineage>
        <taxon>Eukaryota</taxon>
        <taxon>Metazoa</taxon>
        <taxon>Chordata</taxon>
        <taxon>Craniata</taxon>
        <taxon>Vertebrata</taxon>
        <taxon>Euteleostomi</taxon>
        <taxon>Lepidosauria</taxon>
        <taxon>Squamata</taxon>
        <taxon>Bifurcata</taxon>
        <taxon>Unidentata</taxon>
        <taxon>Episquamata</taxon>
        <taxon>Toxicofera</taxon>
        <taxon>Anguimorpha</taxon>
        <taxon>Paleoanguimorpha</taxon>
        <taxon>Varanoidea</taxon>
        <taxon>Varanidae</taxon>
        <taxon>Varanus</taxon>
    </lineage>
</organism>
<feature type="region of interest" description="Disordered" evidence="1">
    <location>
        <begin position="134"/>
        <end position="162"/>
    </location>
</feature>
<feature type="compositionally biased region" description="Pro residues" evidence="1">
    <location>
        <begin position="152"/>
        <end position="162"/>
    </location>
</feature>
<dbReference type="AlphaFoldDB" id="A0A8D2IPH8"/>
<keyword evidence="3" id="KW-1185">Reference proteome</keyword>
<evidence type="ECO:0000256" key="1">
    <source>
        <dbReference type="SAM" id="MobiDB-lite"/>
    </source>
</evidence>
<reference evidence="2" key="2">
    <citation type="submission" date="2025-09" db="UniProtKB">
        <authorList>
            <consortium name="Ensembl"/>
        </authorList>
    </citation>
    <scope>IDENTIFICATION</scope>
</reference>
<dbReference type="OMA" id="AHEPHRE"/>
<name>A0A8D2IPH8_VARKO</name>
<feature type="compositionally biased region" description="Low complexity" evidence="1">
    <location>
        <begin position="104"/>
        <end position="114"/>
    </location>
</feature>
<accession>A0A8D2IPH8</accession>
<protein>
    <submittedName>
        <fullName evidence="2">Uncharacterized protein</fullName>
    </submittedName>
</protein>
<dbReference type="Ensembl" id="ENSVKKT00000003461.1">
    <property type="protein sequence ID" value="ENSVKKP00000003368.1"/>
    <property type="gene ID" value="ENSVKKG00000002603.1"/>
</dbReference>
<proteinExistence type="predicted"/>
<reference evidence="2" key="1">
    <citation type="submission" date="2025-08" db="UniProtKB">
        <authorList>
            <consortium name="Ensembl"/>
        </authorList>
    </citation>
    <scope>IDENTIFICATION</scope>
</reference>
<dbReference type="Proteomes" id="UP000694545">
    <property type="component" value="Unplaced"/>
</dbReference>